<dbReference type="Proteomes" id="UP000002710">
    <property type="component" value="Chromosome"/>
</dbReference>
<dbReference type="KEGG" id="dde:Dde_0146"/>
<dbReference type="eggNOG" id="COG2113">
    <property type="taxonomic scope" value="Bacteria"/>
</dbReference>
<dbReference type="CDD" id="cd13640">
    <property type="entry name" value="PBP2_ChoX"/>
    <property type="match status" value="1"/>
</dbReference>
<dbReference type="Gene3D" id="3.40.190.10">
    <property type="entry name" value="Periplasmic binding protein-like II"/>
    <property type="match status" value="1"/>
</dbReference>
<feature type="signal peptide" evidence="1">
    <location>
        <begin position="1"/>
        <end position="23"/>
    </location>
</feature>
<dbReference type="GO" id="GO:0022857">
    <property type="term" value="F:transmembrane transporter activity"/>
    <property type="evidence" value="ECO:0007669"/>
    <property type="project" value="InterPro"/>
</dbReference>
<dbReference type="GO" id="GO:0015871">
    <property type="term" value="P:choline transport"/>
    <property type="evidence" value="ECO:0007669"/>
    <property type="project" value="InterPro"/>
</dbReference>
<proteinExistence type="predicted"/>
<reference evidence="3 4" key="1">
    <citation type="journal article" date="2011" name="J. Bacteriol.">
        <title>Complete genome sequence and updated annotation of Desulfovibrio alaskensis G20.</title>
        <authorList>
            <person name="Hauser L.J."/>
            <person name="Land M.L."/>
            <person name="Brown S.D."/>
            <person name="Larimer F."/>
            <person name="Keller K.L."/>
            <person name="Rapp-Giles B.J."/>
            <person name="Price M.N."/>
            <person name="Lin M."/>
            <person name="Bruce D.C."/>
            <person name="Detter J.C."/>
            <person name="Tapia R."/>
            <person name="Han C.S."/>
            <person name="Goodwin L.A."/>
            <person name="Cheng J.F."/>
            <person name="Pitluck S."/>
            <person name="Copeland A."/>
            <person name="Lucas S."/>
            <person name="Nolan M."/>
            <person name="Lapidus A.L."/>
            <person name="Palumbo A.V."/>
            <person name="Wall J.D."/>
        </authorList>
    </citation>
    <scope>NUCLEOTIDE SEQUENCE [LARGE SCALE GENOMIC DNA]</scope>
    <source>
        <strain evidence="4">ATCC BAA 1058 / DSM 17464 / G20</strain>
    </source>
</reference>
<dbReference type="Gene3D" id="3.40.190.100">
    <property type="entry name" value="Glycine betaine-binding periplasmic protein, domain 2"/>
    <property type="match status" value="1"/>
</dbReference>
<evidence type="ECO:0000256" key="1">
    <source>
        <dbReference type="SAM" id="SignalP"/>
    </source>
</evidence>
<keyword evidence="1" id="KW-0732">Signal</keyword>
<dbReference type="HOGENOM" id="CLU_008673_1_1_7"/>
<accession>Q317E9</accession>
<dbReference type="STRING" id="207559.Dde_0146"/>
<dbReference type="AlphaFoldDB" id="Q317E9"/>
<dbReference type="Pfam" id="PF04069">
    <property type="entry name" value="OpuAC"/>
    <property type="match status" value="1"/>
</dbReference>
<name>Q317E9_OLEA2</name>
<dbReference type="RefSeq" id="WP_011366313.1">
    <property type="nucleotide sequence ID" value="NC_007519.1"/>
</dbReference>
<dbReference type="SUPFAM" id="SSF53850">
    <property type="entry name" value="Periplasmic binding protein-like II"/>
    <property type="match status" value="1"/>
</dbReference>
<feature type="domain" description="ABC-type glycine betaine transport system substrate-binding" evidence="2">
    <location>
        <begin position="24"/>
        <end position="275"/>
    </location>
</feature>
<evidence type="ECO:0000259" key="2">
    <source>
        <dbReference type="Pfam" id="PF04069"/>
    </source>
</evidence>
<sequence length="306" mass="33917">MRKSLLYIVLLACCVVLPLQAQADTVRFGVPPWPGVTVKTEVLAQIIEAMGYDTEQLEVGPAIVYNGLTTGDVDVYVASWIPLQNEMFRPLKEKNAVDIVGVNLDEAGVSLAVPTYVWEAGVRSIADLDKYADKFDHTIYSIEVGSGMQVSTEQIVKNDVAGLGDWKMLCSPVPAMIRAVQDKVRAGEWVVFHGWQPHWMIYQMDMKFLEGVPGTEGLVNKSTVYTLASLDFRDRFPQVHKFLANLYIKGATQSEWINEYGFKKRKPADVARDWIGANLDTVETWLKGVNAADGTPGIDAVRAAFS</sequence>
<dbReference type="InterPro" id="IPR017783">
    <property type="entry name" value="ABC_choline_sub-bd"/>
</dbReference>
<dbReference type="GO" id="GO:0033265">
    <property type="term" value="F:choline binding"/>
    <property type="evidence" value="ECO:0007669"/>
    <property type="project" value="InterPro"/>
</dbReference>
<feature type="chain" id="PRO_5004220144" evidence="1">
    <location>
        <begin position="24"/>
        <end position="306"/>
    </location>
</feature>
<dbReference type="GO" id="GO:0042597">
    <property type="term" value="C:periplasmic space"/>
    <property type="evidence" value="ECO:0007669"/>
    <property type="project" value="InterPro"/>
</dbReference>
<dbReference type="InterPro" id="IPR007210">
    <property type="entry name" value="ABC_Gly_betaine_transp_sub-bd"/>
</dbReference>
<gene>
    <name evidence="3" type="ordered locus">Dde_0146</name>
</gene>
<organism evidence="3 4">
    <name type="scientific">Oleidesulfovibrio alaskensis (strain ATCC BAA-1058 / DSM 17464 / G20)</name>
    <name type="common">Desulfovibrio alaskensis</name>
    <dbReference type="NCBI Taxonomy" id="207559"/>
    <lineage>
        <taxon>Bacteria</taxon>
        <taxon>Pseudomonadati</taxon>
        <taxon>Thermodesulfobacteriota</taxon>
        <taxon>Desulfovibrionia</taxon>
        <taxon>Desulfovibrionales</taxon>
        <taxon>Desulfovibrionaceae</taxon>
        <taxon>Oleidesulfovibrio</taxon>
    </lineage>
</organism>
<evidence type="ECO:0000313" key="4">
    <source>
        <dbReference type="Proteomes" id="UP000002710"/>
    </source>
</evidence>
<dbReference type="GO" id="GO:0043190">
    <property type="term" value="C:ATP-binding cassette (ABC) transporter complex"/>
    <property type="evidence" value="ECO:0007669"/>
    <property type="project" value="InterPro"/>
</dbReference>
<keyword evidence="4" id="KW-1185">Reference proteome</keyword>
<evidence type="ECO:0000313" key="3">
    <source>
        <dbReference type="EMBL" id="ABB36947.1"/>
    </source>
</evidence>
<protein>
    <submittedName>
        <fullName evidence="3">ABC-type glycine betaine transport, periplasmic subunit</fullName>
    </submittedName>
</protein>
<dbReference type="EMBL" id="CP000112">
    <property type="protein sequence ID" value="ABB36947.1"/>
    <property type="molecule type" value="Genomic_DNA"/>
</dbReference>